<dbReference type="PRINTS" id="PR00237">
    <property type="entry name" value="GPCRRHODOPSN"/>
</dbReference>
<feature type="transmembrane region" description="Helical" evidence="10">
    <location>
        <begin position="327"/>
        <end position="346"/>
    </location>
</feature>
<keyword evidence="7" id="KW-1015">Disulfide bond</keyword>
<feature type="transmembrane region" description="Helical" evidence="10">
    <location>
        <begin position="231"/>
        <end position="255"/>
    </location>
</feature>
<dbReference type="SMART" id="SM01381">
    <property type="entry name" value="7TM_GPCR_Srsx"/>
    <property type="match status" value="1"/>
</dbReference>
<dbReference type="GO" id="GO:0005886">
    <property type="term" value="C:plasma membrane"/>
    <property type="evidence" value="ECO:0007669"/>
    <property type="project" value="UniProtKB-SubCell"/>
</dbReference>
<feature type="transmembrane region" description="Helical" evidence="10">
    <location>
        <begin position="69"/>
        <end position="96"/>
    </location>
</feature>
<dbReference type="CDD" id="cd14967">
    <property type="entry name" value="7tmA_amine_R-like"/>
    <property type="match status" value="1"/>
</dbReference>
<evidence type="ECO:0000256" key="10">
    <source>
        <dbReference type="SAM" id="Phobius"/>
    </source>
</evidence>
<protein>
    <submittedName>
        <fullName evidence="12">Histamine H2 receptor</fullName>
    </submittedName>
</protein>
<evidence type="ECO:0000256" key="2">
    <source>
        <dbReference type="ARBA" id="ARBA00022475"/>
    </source>
</evidence>
<evidence type="ECO:0000256" key="6">
    <source>
        <dbReference type="ARBA" id="ARBA00023136"/>
    </source>
</evidence>
<comment type="caution">
    <text evidence="12">The sequence shown here is derived from an EMBL/GenBank/DDBJ whole genome shotgun (WGS) entry which is preliminary data.</text>
</comment>
<keyword evidence="2" id="KW-1003">Cell membrane</keyword>
<gene>
    <name evidence="12" type="primary">HRH2_8</name>
    <name evidence="12" type="ORF">OS493_035298</name>
</gene>
<dbReference type="Proteomes" id="UP001163046">
    <property type="component" value="Unassembled WGS sequence"/>
</dbReference>
<feature type="transmembrane region" description="Helical" evidence="10">
    <location>
        <begin position="287"/>
        <end position="307"/>
    </location>
</feature>
<dbReference type="PANTHER" id="PTHR24248:SF125">
    <property type="entry name" value="DOPAMINE D2-LIKE RECEPTOR"/>
    <property type="match status" value="1"/>
</dbReference>
<keyword evidence="5" id="KW-0297">G-protein coupled receptor</keyword>
<evidence type="ECO:0000256" key="5">
    <source>
        <dbReference type="ARBA" id="ARBA00023040"/>
    </source>
</evidence>
<keyword evidence="3 10" id="KW-0812">Transmembrane</keyword>
<dbReference type="InterPro" id="IPR000276">
    <property type="entry name" value="GPCR_Rhodpsn"/>
</dbReference>
<proteinExistence type="predicted"/>
<dbReference type="PANTHER" id="PTHR24248">
    <property type="entry name" value="ADRENERGIC RECEPTOR-RELATED G-PROTEIN COUPLED RECEPTOR"/>
    <property type="match status" value="1"/>
</dbReference>
<dbReference type="Gene3D" id="1.20.1070.10">
    <property type="entry name" value="Rhodopsin 7-helix transmembrane proteins"/>
    <property type="match status" value="1"/>
</dbReference>
<name>A0A9W9YIG7_9CNID</name>
<feature type="transmembrane region" description="Helical" evidence="10">
    <location>
        <begin position="146"/>
        <end position="167"/>
    </location>
</feature>
<accession>A0A9W9YIG7</accession>
<dbReference type="SUPFAM" id="SSF81321">
    <property type="entry name" value="Family A G protein-coupled receptor-like"/>
    <property type="match status" value="1"/>
</dbReference>
<dbReference type="GO" id="GO:0004930">
    <property type="term" value="F:G protein-coupled receptor activity"/>
    <property type="evidence" value="ECO:0007669"/>
    <property type="project" value="UniProtKB-KW"/>
</dbReference>
<evidence type="ECO:0000256" key="1">
    <source>
        <dbReference type="ARBA" id="ARBA00004651"/>
    </source>
</evidence>
<keyword evidence="9" id="KW-0807">Transducer</keyword>
<dbReference type="Pfam" id="PF00001">
    <property type="entry name" value="7tm_1"/>
    <property type="match status" value="1"/>
</dbReference>
<sequence length="413" mass="46734">LNFWLQSKTKKKKAITEAIPESEATVFISLSDSVKRALFSLSSITACKAMMNQTSTPRTNNMLTTIPTIETICFGIILSLLSIFTLLGNSVVCLAVWRFRNLRTLTNYLVCSLACADLLVPILRVMYIDISVYAGEWVFGVTWCRISSMCGVLLCGASILHLCAISIERLIAIKWPLSYDMKVTPKRVVILLIYIWLQSFVLSIFPALGLAEHRFNPVMSECEIHWLKHQTLTILLLVFYCFLPVTIMMVAYAIILKRSEENTRRISSIECAGNQRASNVLKREMKAVKTLAVVVGVFFIMWMPYFVTTTIRAFRGDSAIPGALQRTVITLAYGNSCCNFVIYALMNSQLRNAFYQVLKGCCGRRARLELNSTRALHMTTVATNKQPNYIEKANRYRKDTSGENETQRTNRDN</sequence>
<feature type="domain" description="G-protein coupled receptors family 1 profile" evidence="11">
    <location>
        <begin position="88"/>
        <end position="343"/>
    </location>
</feature>
<keyword evidence="13" id="KW-1185">Reference proteome</keyword>
<keyword evidence="8 12" id="KW-0675">Receptor</keyword>
<evidence type="ECO:0000259" key="11">
    <source>
        <dbReference type="PROSITE" id="PS50262"/>
    </source>
</evidence>
<dbReference type="AlphaFoldDB" id="A0A9W9YIG7"/>
<evidence type="ECO:0000256" key="4">
    <source>
        <dbReference type="ARBA" id="ARBA00022989"/>
    </source>
</evidence>
<reference evidence="12" key="1">
    <citation type="submission" date="2023-01" db="EMBL/GenBank/DDBJ databases">
        <title>Genome assembly of the deep-sea coral Lophelia pertusa.</title>
        <authorList>
            <person name="Herrera S."/>
            <person name="Cordes E."/>
        </authorList>
    </citation>
    <scope>NUCLEOTIDE SEQUENCE</scope>
    <source>
        <strain evidence="12">USNM1676648</strain>
        <tissue evidence="12">Polyp</tissue>
    </source>
</reference>
<dbReference type="InterPro" id="IPR017452">
    <property type="entry name" value="GPCR_Rhodpsn_7TM"/>
</dbReference>
<feature type="non-terminal residue" evidence="12">
    <location>
        <position position="413"/>
    </location>
</feature>
<evidence type="ECO:0000313" key="13">
    <source>
        <dbReference type="Proteomes" id="UP001163046"/>
    </source>
</evidence>
<comment type="subcellular location">
    <subcellularLocation>
        <location evidence="1">Cell membrane</location>
        <topology evidence="1">Multi-pass membrane protein</topology>
    </subcellularLocation>
</comment>
<keyword evidence="4 10" id="KW-1133">Transmembrane helix</keyword>
<feature type="transmembrane region" description="Helical" evidence="10">
    <location>
        <begin position="108"/>
        <end position="126"/>
    </location>
</feature>
<evidence type="ECO:0000256" key="8">
    <source>
        <dbReference type="ARBA" id="ARBA00023170"/>
    </source>
</evidence>
<evidence type="ECO:0000313" key="12">
    <source>
        <dbReference type="EMBL" id="KAJ7351817.1"/>
    </source>
</evidence>
<organism evidence="12 13">
    <name type="scientific">Desmophyllum pertusum</name>
    <dbReference type="NCBI Taxonomy" id="174260"/>
    <lineage>
        <taxon>Eukaryota</taxon>
        <taxon>Metazoa</taxon>
        <taxon>Cnidaria</taxon>
        <taxon>Anthozoa</taxon>
        <taxon>Hexacorallia</taxon>
        <taxon>Scleractinia</taxon>
        <taxon>Caryophylliina</taxon>
        <taxon>Caryophylliidae</taxon>
        <taxon>Desmophyllum</taxon>
    </lineage>
</organism>
<dbReference type="EMBL" id="MU827354">
    <property type="protein sequence ID" value="KAJ7351817.1"/>
    <property type="molecule type" value="Genomic_DNA"/>
</dbReference>
<keyword evidence="6 10" id="KW-0472">Membrane</keyword>
<evidence type="ECO:0000256" key="3">
    <source>
        <dbReference type="ARBA" id="ARBA00022692"/>
    </source>
</evidence>
<dbReference type="PROSITE" id="PS50262">
    <property type="entry name" value="G_PROTEIN_RECEP_F1_2"/>
    <property type="match status" value="1"/>
</dbReference>
<feature type="transmembrane region" description="Helical" evidence="10">
    <location>
        <begin position="188"/>
        <end position="211"/>
    </location>
</feature>
<evidence type="ECO:0000256" key="9">
    <source>
        <dbReference type="ARBA" id="ARBA00023224"/>
    </source>
</evidence>
<evidence type="ECO:0000256" key="7">
    <source>
        <dbReference type="ARBA" id="ARBA00023157"/>
    </source>
</evidence>
<dbReference type="OrthoDB" id="5951059at2759"/>